<comment type="caution">
    <text evidence="9">The sequence shown here is derived from an EMBL/GenBank/DDBJ whole genome shotgun (WGS) entry which is preliminary data.</text>
</comment>
<dbReference type="GO" id="GO:0055085">
    <property type="term" value="P:transmembrane transport"/>
    <property type="evidence" value="ECO:0007669"/>
    <property type="project" value="InterPro"/>
</dbReference>
<evidence type="ECO:0000256" key="4">
    <source>
        <dbReference type="ARBA" id="ARBA00022692"/>
    </source>
</evidence>
<dbReference type="InterPro" id="IPR050366">
    <property type="entry name" value="BP-dependent_transpt_permease"/>
</dbReference>
<keyword evidence="3" id="KW-1003">Cell membrane</keyword>
<feature type="domain" description="ABC transmembrane type-1" evidence="8">
    <location>
        <begin position="81"/>
        <end position="270"/>
    </location>
</feature>
<protein>
    <submittedName>
        <fullName evidence="9">ABC transporter permease</fullName>
    </submittedName>
</protein>
<dbReference type="Gene3D" id="1.10.3720.10">
    <property type="entry name" value="MetI-like"/>
    <property type="match status" value="1"/>
</dbReference>
<evidence type="ECO:0000256" key="2">
    <source>
        <dbReference type="ARBA" id="ARBA00022448"/>
    </source>
</evidence>
<reference evidence="9" key="1">
    <citation type="submission" date="2019-09" db="EMBL/GenBank/DDBJ databases">
        <title>Characterisation of the sponge microbiome using genome-centric metagenomics.</title>
        <authorList>
            <person name="Engelberts J.P."/>
            <person name="Robbins S.J."/>
            <person name="De Goeij J.M."/>
            <person name="Aranda M."/>
            <person name="Bell S.C."/>
            <person name="Webster N.S."/>
        </authorList>
    </citation>
    <scope>NUCLEOTIDE SEQUENCE</scope>
    <source>
        <strain evidence="9">SB0662_bin_9</strain>
    </source>
</reference>
<feature type="transmembrane region" description="Helical" evidence="7">
    <location>
        <begin position="125"/>
        <end position="144"/>
    </location>
</feature>
<dbReference type="PROSITE" id="PS50928">
    <property type="entry name" value="ABC_TM1"/>
    <property type="match status" value="1"/>
</dbReference>
<keyword evidence="4 7" id="KW-0812">Transmembrane</keyword>
<sequence length="284" mass="29816">MNTERGSFRQILGTLLRNRAAAASSVFLAVLIVCAVLAPVVAPYDPLAIDADKVLQPPGAEHWFGTDDTGRDVLSRVVWGARISLRVGLISSGISTIAGLILGLLSGFYGGVVSFVILRAMDLLLAFPGVLLAIVIVAILGASLENVMIAVGISAIPAFTRIVHGSALAQNQLDFVDAARLIGSSNGRIVLRHILPNILAPVIVLSTLQVASAIFGAASLSFIGLGAQPPTPEWGAMVSRGRYNLREAMWLSTFPGLAIALVVVAINILGDGLRDALDPRMQVR</sequence>
<dbReference type="Pfam" id="PF12911">
    <property type="entry name" value="OppC_N"/>
    <property type="match status" value="1"/>
</dbReference>
<comment type="subcellular location">
    <subcellularLocation>
        <location evidence="1 7">Cell membrane</location>
        <topology evidence="1 7">Multi-pass membrane protein</topology>
    </subcellularLocation>
</comment>
<keyword evidence="6 7" id="KW-0472">Membrane</keyword>
<evidence type="ECO:0000256" key="7">
    <source>
        <dbReference type="RuleBase" id="RU363032"/>
    </source>
</evidence>
<comment type="similarity">
    <text evidence="7">Belongs to the binding-protein-dependent transport system permease family.</text>
</comment>
<dbReference type="PANTHER" id="PTHR43386:SF1">
    <property type="entry name" value="D,D-DIPEPTIDE TRANSPORT SYSTEM PERMEASE PROTEIN DDPC-RELATED"/>
    <property type="match status" value="1"/>
</dbReference>
<keyword evidence="2 7" id="KW-0813">Transport</keyword>
<dbReference type="InterPro" id="IPR035906">
    <property type="entry name" value="MetI-like_sf"/>
</dbReference>
<dbReference type="InterPro" id="IPR000515">
    <property type="entry name" value="MetI-like"/>
</dbReference>
<evidence type="ECO:0000256" key="1">
    <source>
        <dbReference type="ARBA" id="ARBA00004651"/>
    </source>
</evidence>
<feature type="transmembrane region" description="Helical" evidence="7">
    <location>
        <begin position="21"/>
        <end position="42"/>
    </location>
</feature>
<feature type="transmembrane region" description="Helical" evidence="7">
    <location>
        <begin position="198"/>
        <end position="227"/>
    </location>
</feature>
<name>A0A6B1DTD3_9CHLR</name>
<dbReference type="SUPFAM" id="SSF161098">
    <property type="entry name" value="MetI-like"/>
    <property type="match status" value="1"/>
</dbReference>
<feature type="transmembrane region" description="Helical" evidence="7">
    <location>
        <begin position="248"/>
        <end position="269"/>
    </location>
</feature>
<gene>
    <name evidence="9" type="ORF">F4Y08_04730</name>
</gene>
<feature type="transmembrane region" description="Helical" evidence="7">
    <location>
        <begin position="94"/>
        <end position="118"/>
    </location>
</feature>
<dbReference type="InterPro" id="IPR025966">
    <property type="entry name" value="OppC_N"/>
</dbReference>
<dbReference type="CDD" id="cd06261">
    <property type="entry name" value="TM_PBP2"/>
    <property type="match status" value="1"/>
</dbReference>
<evidence type="ECO:0000313" key="9">
    <source>
        <dbReference type="EMBL" id="MYD89634.1"/>
    </source>
</evidence>
<organism evidence="9">
    <name type="scientific">Caldilineaceae bacterium SB0662_bin_9</name>
    <dbReference type="NCBI Taxonomy" id="2605258"/>
    <lineage>
        <taxon>Bacteria</taxon>
        <taxon>Bacillati</taxon>
        <taxon>Chloroflexota</taxon>
        <taxon>Caldilineae</taxon>
        <taxon>Caldilineales</taxon>
        <taxon>Caldilineaceae</taxon>
    </lineage>
</organism>
<accession>A0A6B1DTD3</accession>
<keyword evidence="5 7" id="KW-1133">Transmembrane helix</keyword>
<evidence type="ECO:0000256" key="6">
    <source>
        <dbReference type="ARBA" id="ARBA00023136"/>
    </source>
</evidence>
<dbReference type="PANTHER" id="PTHR43386">
    <property type="entry name" value="OLIGOPEPTIDE TRANSPORT SYSTEM PERMEASE PROTEIN APPC"/>
    <property type="match status" value="1"/>
</dbReference>
<evidence type="ECO:0000256" key="3">
    <source>
        <dbReference type="ARBA" id="ARBA00022475"/>
    </source>
</evidence>
<evidence type="ECO:0000259" key="8">
    <source>
        <dbReference type="PROSITE" id="PS50928"/>
    </source>
</evidence>
<dbReference type="EMBL" id="VXPY01000030">
    <property type="protein sequence ID" value="MYD89634.1"/>
    <property type="molecule type" value="Genomic_DNA"/>
</dbReference>
<dbReference type="GO" id="GO:0005886">
    <property type="term" value="C:plasma membrane"/>
    <property type="evidence" value="ECO:0007669"/>
    <property type="project" value="UniProtKB-SubCell"/>
</dbReference>
<dbReference type="AlphaFoldDB" id="A0A6B1DTD3"/>
<proteinExistence type="inferred from homology"/>
<evidence type="ECO:0000256" key="5">
    <source>
        <dbReference type="ARBA" id="ARBA00022989"/>
    </source>
</evidence>
<dbReference type="Pfam" id="PF00528">
    <property type="entry name" value="BPD_transp_1"/>
    <property type="match status" value="1"/>
</dbReference>